<gene>
    <name evidence="2" type="ORF">ABMA27_011726</name>
    <name evidence="1" type="ORF">ABMA28_011985</name>
</gene>
<dbReference type="Proteomes" id="UP001549920">
    <property type="component" value="Unassembled WGS sequence"/>
</dbReference>
<evidence type="ECO:0000313" key="3">
    <source>
        <dbReference type="Proteomes" id="UP001549920"/>
    </source>
</evidence>
<accession>A0ABD0TLG4</accession>
<evidence type="ECO:0000313" key="1">
    <source>
        <dbReference type="EMBL" id="KAL0850102.1"/>
    </source>
</evidence>
<protein>
    <submittedName>
        <fullName evidence="1">Uncharacterized protein</fullName>
    </submittedName>
</protein>
<name>A0ABD0TLG4_LOXSC</name>
<sequence length="105" mass="11265">MWRACRVAQLDPLRSAVGLFTPASSHLGGGRGDSGGCVAERARVPGRFVIATEAVVCRRWPVRALVPHRSAPLATAPPARESCCCILTSTRRGYSRARALLPRAK</sequence>
<dbReference type="Proteomes" id="UP001549921">
    <property type="component" value="Unassembled WGS sequence"/>
</dbReference>
<dbReference type="AlphaFoldDB" id="A0ABD0TLG4"/>
<evidence type="ECO:0000313" key="2">
    <source>
        <dbReference type="EMBL" id="KAL0895645.1"/>
    </source>
</evidence>
<keyword evidence="3" id="KW-1185">Reference proteome</keyword>
<dbReference type="EMBL" id="JBEDNZ010000003">
    <property type="protein sequence ID" value="KAL0850102.1"/>
    <property type="molecule type" value="Genomic_DNA"/>
</dbReference>
<organism evidence="1 4">
    <name type="scientific">Loxostege sticticalis</name>
    <name type="common">Beet webworm moth</name>
    <dbReference type="NCBI Taxonomy" id="481309"/>
    <lineage>
        <taxon>Eukaryota</taxon>
        <taxon>Metazoa</taxon>
        <taxon>Ecdysozoa</taxon>
        <taxon>Arthropoda</taxon>
        <taxon>Hexapoda</taxon>
        <taxon>Insecta</taxon>
        <taxon>Pterygota</taxon>
        <taxon>Neoptera</taxon>
        <taxon>Endopterygota</taxon>
        <taxon>Lepidoptera</taxon>
        <taxon>Glossata</taxon>
        <taxon>Ditrysia</taxon>
        <taxon>Pyraloidea</taxon>
        <taxon>Crambidae</taxon>
        <taxon>Pyraustinae</taxon>
        <taxon>Loxostege</taxon>
    </lineage>
</organism>
<evidence type="ECO:0000313" key="4">
    <source>
        <dbReference type="Proteomes" id="UP001549921"/>
    </source>
</evidence>
<reference evidence="3 4" key="1">
    <citation type="submission" date="2024-06" db="EMBL/GenBank/DDBJ databases">
        <title>A chromosome-level genome assembly of beet webworm, Loxostege sticticalis.</title>
        <authorList>
            <person name="Zhang Y."/>
        </authorList>
    </citation>
    <scope>NUCLEOTIDE SEQUENCE [LARGE SCALE GENOMIC DNA]</scope>
    <source>
        <strain evidence="2">AQ026</strain>
        <strain evidence="1">AQ028</strain>
        <tissue evidence="1">Male pupae</tissue>
        <tissue evidence="2">Whole body</tissue>
    </source>
</reference>
<proteinExistence type="predicted"/>
<dbReference type="EMBL" id="JBEUOH010000003">
    <property type="protein sequence ID" value="KAL0895645.1"/>
    <property type="molecule type" value="Genomic_DNA"/>
</dbReference>
<comment type="caution">
    <text evidence="1">The sequence shown here is derived from an EMBL/GenBank/DDBJ whole genome shotgun (WGS) entry which is preliminary data.</text>
</comment>